<protein>
    <submittedName>
        <fullName evidence="1">DUF1152 domain-containing protein</fullName>
    </submittedName>
</protein>
<accession>A0A7C2VB70</accession>
<dbReference type="EMBL" id="DSGT01000008">
    <property type="protein sequence ID" value="HEW53074.1"/>
    <property type="molecule type" value="Genomic_DNA"/>
</dbReference>
<organism evidence="1">
    <name type="scientific">Ignisphaera aggregans</name>
    <dbReference type="NCBI Taxonomy" id="334771"/>
    <lineage>
        <taxon>Archaea</taxon>
        <taxon>Thermoproteota</taxon>
        <taxon>Thermoprotei</taxon>
        <taxon>Desulfurococcales</taxon>
        <taxon>Desulfurococcaceae</taxon>
        <taxon>Ignisphaera</taxon>
    </lineage>
</organism>
<name>A0A7C2VB70_9CREN</name>
<evidence type="ECO:0000313" key="1">
    <source>
        <dbReference type="EMBL" id="HEW53074.1"/>
    </source>
</evidence>
<dbReference type="InterPro" id="IPR010581">
    <property type="entry name" value="DUF1152"/>
</dbReference>
<gene>
    <name evidence="1" type="ORF">ENO77_02745</name>
</gene>
<dbReference type="Pfam" id="PF06626">
    <property type="entry name" value="DUF1152"/>
    <property type="match status" value="1"/>
</dbReference>
<sequence length="344" mass="37509">MLSRANPCLALERRGKTLFLAMGGGGDVAMAATLALSYERCGGEALIGSIAWERYVVDPLPGPIAVDELVNTVEKGEGYAIVDRWTFALRGGRVVIPQAVNVSIALGRRVFVLDITRGPRGLARTLEQLKNMYGIDTIIGVDVGGDAIAEGLEESLWSPLADAIVAAALAHIEGSLIAISSPGADGELPPEYVERRIRRIARLGGYVGGYILSQQDLEVLKRILGMVVSEASSVPLRVLDTDLDMITIRKESRAVRISLMNLAVFLLDAIRAVRDSLARYVYDTSSFNEARWILNKLTIATEYDVEEEVFKELASSGSYTSLNLVRIRNDIRKRLAMLHIALPT</sequence>
<comment type="caution">
    <text evidence="1">The sequence shown here is derived from an EMBL/GenBank/DDBJ whole genome shotgun (WGS) entry which is preliminary data.</text>
</comment>
<dbReference type="AlphaFoldDB" id="A0A7C2VB70"/>
<proteinExistence type="predicted"/>
<reference evidence="1" key="1">
    <citation type="journal article" date="2020" name="mSystems">
        <title>Genome- and Community-Level Interaction Insights into Carbon Utilization and Element Cycling Functions of Hydrothermarchaeota in Hydrothermal Sediment.</title>
        <authorList>
            <person name="Zhou Z."/>
            <person name="Liu Y."/>
            <person name="Xu W."/>
            <person name="Pan J."/>
            <person name="Luo Z.H."/>
            <person name="Li M."/>
        </authorList>
    </citation>
    <scope>NUCLEOTIDE SEQUENCE [LARGE SCALE GENOMIC DNA]</scope>
    <source>
        <strain evidence="1">SpSt-16</strain>
    </source>
</reference>